<evidence type="ECO:0000256" key="5">
    <source>
        <dbReference type="ARBA" id="ARBA00022840"/>
    </source>
</evidence>
<keyword evidence="3" id="KW-0547">Nucleotide-binding</keyword>
<sequence length="89" mass="10285">MLNFPENLSEEARNLLSGLLIKDPTKRLGGGPDDAKQIMAHPFFDSINWRDLELKKIPPPFKPHVTSDIDTRIHEYLPQKLKMPIMSYQ</sequence>
<reference evidence="6" key="1">
    <citation type="submission" date="2022-01" db="EMBL/GenBank/DDBJ databases">
        <authorList>
            <person name="King R."/>
        </authorList>
    </citation>
    <scope>NUCLEOTIDE SEQUENCE</scope>
</reference>
<evidence type="ECO:0000256" key="2">
    <source>
        <dbReference type="ARBA" id="ARBA00022679"/>
    </source>
</evidence>
<keyword evidence="4" id="KW-0418">Kinase</keyword>
<evidence type="ECO:0000256" key="1">
    <source>
        <dbReference type="ARBA" id="ARBA00022527"/>
    </source>
</evidence>
<dbReference type="AlphaFoldDB" id="A0A9N9QGD9"/>
<proteinExistence type="predicted"/>
<keyword evidence="7" id="KW-1185">Reference proteome</keyword>
<dbReference type="InterPro" id="IPR011009">
    <property type="entry name" value="Kinase-like_dom_sf"/>
</dbReference>
<dbReference type="GO" id="GO:0004674">
    <property type="term" value="F:protein serine/threonine kinase activity"/>
    <property type="evidence" value="ECO:0007669"/>
    <property type="project" value="UniProtKB-KW"/>
</dbReference>
<evidence type="ECO:0000256" key="3">
    <source>
        <dbReference type="ARBA" id="ARBA00022741"/>
    </source>
</evidence>
<protein>
    <recommendedName>
        <fullName evidence="8">AGC-kinase C-terminal domain-containing protein</fullName>
    </recommendedName>
</protein>
<dbReference type="Gene3D" id="1.10.510.10">
    <property type="entry name" value="Transferase(Phosphotransferase) domain 1"/>
    <property type="match status" value="1"/>
</dbReference>
<dbReference type="PANTHER" id="PTHR24351">
    <property type="entry name" value="RIBOSOMAL PROTEIN S6 KINASE"/>
    <property type="match status" value="1"/>
</dbReference>
<keyword evidence="5" id="KW-0067">ATP-binding</keyword>
<evidence type="ECO:0000256" key="4">
    <source>
        <dbReference type="ARBA" id="ARBA00022777"/>
    </source>
</evidence>
<evidence type="ECO:0000313" key="6">
    <source>
        <dbReference type="EMBL" id="CAG9763775.1"/>
    </source>
</evidence>
<keyword evidence="2" id="KW-0808">Transferase</keyword>
<evidence type="ECO:0008006" key="8">
    <source>
        <dbReference type="Google" id="ProtNLM"/>
    </source>
</evidence>
<organism evidence="6 7">
    <name type="scientific">Ceutorhynchus assimilis</name>
    <name type="common">cabbage seed weevil</name>
    <dbReference type="NCBI Taxonomy" id="467358"/>
    <lineage>
        <taxon>Eukaryota</taxon>
        <taxon>Metazoa</taxon>
        <taxon>Ecdysozoa</taxon>
        <taxon>Arthropoda</taxon>
        <taxon>Hexapoda</taxon>
        <taxon>Insecta</taxon>
        <taxon>Pterygota</taxon>
        <taxon>Neoptera</taxon>
        <taxon>Endopterygota</taxon>
        <taxon>Coleoptera</taxon>
        <taxon>Polyphaga</taxon>
        <taxon>Cucujiformia</taxon>
        <taxon>Curculionidae</taxon>
        <taxon>Ceutorhynchinae</taxon>
        <taxon>Ceutorhynchus</taxon>
    </lineage>
</organism>
<dbReference type="EMBL" id="OU892291">
    <property type="protein sequence ID" value="CAG9763775.1"/>
    <property type="molecule type" value="Genomic_DNA"/>
</dbReference>
<accession>A0A9N9QGD9</accession>
<evidence type="ECO:0000313" key="7">
    <source>
        <dbReference type="Proteomes" id="UP001152799"/>
    </source>
</evidence>
<name>A0A9N9QGD9_9CUCU</name>
<gene>
    <name evidence="6" type="ORF">CEUTPL_LOCUS4431</name>
</gene>
<dbReference type="Proteomes" id="UP001152799">
    <property type="component" value="Chromosome 15"/>
</dbReference>
<dbReference type="GO" id="GO:0005524">
    <property type="term" value="F:ATP binding"/>
    <property type="evidence" value="ECO:0007669"/>
    <property type="project" value="UniProtKB-KW"/>
</dbReference>
<keyword evidence="1" id="KW-0723">Serine/threonine-protein kinase</keyword>
<dbReference type="SUPFAM" id="SSF56112">
    <property type="entry name" value="Protein kinase-like (PK-like)"/>
    <property type="match status" value="1"/>
</dbReference>